<feature type="non-terminal residue" evidence="1">
    <location>
        <position position="1"/>
    </location>
</feature>
<name>A8RHK7_9VIRU</name>
<accession>A8RHK7</accession>
<sequence length="112" mass="12503">TAATPSVLRVSTFVLKGVPFSRRARDFPLSARFGMSGLAYDAPVQTISTGFLTCAWLTLRSRSVTVGLREMHPSSPYEENRPLRVPSTPRPVHWVCSTLSYKRISPLPRRSL</sequence>
<feature type="non-terminal residue" evidence="1">
    <location>
        <position position="112"/>
    </location>
</feature>
<evidence type="ECO:0000313" key="1">
    <source>
        <dbReference type="EMBL" id="ABW69627.1"/>
    </source>
</evidence>
<reference evidence="1" key="1">
    <citation type="submission" date="2007-03" db="EMBL/GenBank/DDBJ databases">
        <title>Studies on marine Vibrio phages.</title>
        <authorList>
            <person name="Archana K."/>
            <person name="Beena P.S."/>
            <person name="Soorej M.B."/>
            <person name="Chandrasekaran M."/>
            <person name="Sarita G.B."/>
        </authorList>
    </citation>
    <scope>NUCLEOTIDE SEQUENCE</scope>
</reference>
<proteinExistence type="predicted"/>
<dbReference type="EMBL" id="EF506947">
    <property type="protein sequence ID" value="ABW69627.1"/>
    <property type="molecule type" value="Genomic_DNA"/>
</dbReference>
<organism evidence="1">
    <name type="scientific">Vibrio phage KA-2007</name>
    <dbReference type="NCBI Taxonomy" id="435305"/>
    <lineage>
        <taxon>Viruses</taxon>
    </lineage>
</organism>
<protein>
    <submittedName>
        <fullName evidence="1">Major capsid protein</fullName>
    </submittedName>
</protein>